<dbReference type="EMBL" id="QDDL01000001">
    <property type="protein sequence ID" value="PVZ72270.1"/>
    <property type="molecule type" value="Genomic_DNA"/>
</dbReference>
<keyword evidence="1" id="KW-1133">Transmembrane helix</keyword>
<evidence type="ECO:0000313" key="3">
    <source>
        <dbReference type="EMBL" id="PVZ72270.1"/>
    </source>
</evidence>
<evidence type="ECO:0008006" key="5">
    <source>
        <dbReference type="Google" id="ProtNLM"/>
    </source>
</evidence>
<protein>
    <recommendedName>
        <fullName evidence="5">Carboxypeptidase regulatory-like domain-containing protein</fullName>
    </recommendedName>
</protein>
<evidence type="ECO:0000256" key="1">
    <source>
        <dbReference type="SAM" id="Phobius"/>
    </source>
</evidence>
<keyword evidence="4" id="KW-1185">Reference proteome</keyword>
<keyword evidence="1" id="KW-0472">Membrane</keyword>
<gene>
    <name evidence="3" type="ORF">DC094_04450</name>
</gene>
<keyword evidence="1" id="KW-0812">Transmembrane</keyword>
<dbReference type="AlphaFoldDB" id="A0A2V1H2R8"/>
<evidence type="ECO:0000256" key="2">
    <source>
        <dbReference type="SAM" id="SignalP"/>
    </source>
</evidence>
<keyword evidence="2" id="KW-0732">Signal</keyword>
<dbReference type="Gene3D" id="2.60.40.10">
    <property type="entry name" value="Immunoglobulins"/>
    <property type="match status" value="1"/>
</dbReference>
<accession>A0A2V1H2R8</accession>
<reference evidence="3 4" key="1">
    <citation type="submission" date="2018-04" db="EMBL/GenBank/DDBJ databases">
        <title>Thalassorhabdus spongiae gen. nov., sp. nov., isolated from a marine sponge in South-West Iceland.</title>
        <authorList>
            <person name="Knobloch S."/>
            <person name="Daussin A."/>
            <person name="Johannsson R."/>
            <person name="Marteinsson V.T."/>
        </authorList>
    </citation>
    <scope>NUCLEOTIDE SEQUENCE [LARGE SCALE GENOMIC DNA]</scope>
    <source>
        <strain evidence="3 4">Hp12</strain>
    </source>
</reference>
<sequence length="204" mass="22063">MCNSLKKIVGVLLLLIVAGNALAHRMKVFAWSESDQIQGQAYYAGAGAAKNSEIELYLNQQPFAKTQANAAGDFVFKKLQAGEYQVRANAGQGHISTIDVQIGPIASDTSIENPSSIDINRTADSSRSVVVHSGVTAQQVQKIITKAVLPLRKQLDQYEAKTRLHDILGGIGYLFGFFGLWMALRAGKKPTGKCCSNKHQASDQ</sequence>
<proteinExistence type="predicted"/>
<dbReference type="SUPFAM" id="SSF49478">
    <property type="entry name" value="Cna protein B-type domain"/>
    <property type="match status" value="1"/>
</dbReference>
<dbReference type="OrthoDB" id="8447011at2"/>
<comment type="caution">
    <text evidence="3">The sequence shown here is derived from an EMBL/GenBank/DDBJ whole genome shotgun (WGS) entry which is preliminary data.</text>
</comment>
<feature type="transmembrane region" description="Helical" evidence="1">
    <location>
        <begin position="167"/>
        <end position="184"/>
    </location>
</feature>
<evidence type="ECO:0000313" key="4">
    <source>
        <dbReference type="Proteomes" id="UP000244906"/>
    </source>
</evidence>
<dbReference type="InterPro" id="IPR013783">
    <property type="entry name" value="Ig-like_fold"/>
</dbReference>
<feature type="chain" id="PRO_5015930165" description="Carboxypeptidase regulatory-like domain-containing protein" evidence="2">
    <location>
        <begin position="24"/>
        <end position="204"/>
    </location>
</feature>
<dbReference type="Proteomes" id="UP000244906">
    <property type="component" value="Unassembled WGS sequence"/>
</dbReference>
<organism evidence="3 4">
    <name type="scientific">Pelagibaculum spongiae</name>
    <dbReference type="NCBI Taxonomy" id="2080658"/>
    <lineage>
        <taxon>Bacteria</taxon>
        <taxon>Pseudomonadati</taxon>
        <taxon>Pseudomonadota</taxon>
        <taxon>Gammaproteobacteria</taxon>
        <taxon>Oceanospirillales</taxon>
        <taxon>Pelagibaculum</taxon>
    </lineage>
</organism>
<feature type="signal peptide" evidence="2">
    <location>
        <begin position="1"/>
        <end position="23"/>
    </location>
</feature>
<name>A0A2V1H2R8_9GAMM</name>
<dbReference type="RefSeq" id="WP_116685855.1">
    <property type="nucleotide sequence ID" value="NZ_CAWNYD010000001.1"/>
</dbReference>